<evidence type="ECO:0000256" key="1">
    <source>
        <dbReference type="SAM" id="MobiDB-lite"/>
    </source>
</evidence>
<protein>
    <recommendedName>
        <fullName evidence="4">PilX/PilW C-terminal domain-containing protein</fullName>
    </recommendedName>
</protein>
<dbReference type="Proteomes" id="UP000594892">
    <property type="component" value="Chromosome 2"/>
</dbReference>
<evidence type="ECO:0000313" key="3">
    <source>
        <dbReference type="Proteomes" id="UP000594892"/>
    </source>
</evidence>
<evidence type="ECO:0000313" key="2">
    <source>
        <dbReference type="EMBL" id="QPQ94369.1"/>
    </source>
</evidence>
<dbReference type="EMBL" id="CP065601">
    <property type="protein sequence ID" value="QPQ94369.1"/>
    <property type="molecule type" value="Genomic_DNA"/>
</dbReference>
<accession>A0AAP9Y5U5</accession>
<dbReference type="RefSeq" id="WP_012734766.1">
    <property type="nucleotide sequence ID" value="NZ_CP021074.1"/>
</dbReference>
<reference evidence="2 3" key="1">
    <citation type="submission" date="2020-12" db="EMBL/GenBank/DDBJ databases">
        <title>FDA dAtabase for Regulatory Grade micrObial Sequences (FDA-ARGOS): Supporting development and validation of Infectious Disease Dx tests.</title>
        <authorList>
            <person name="Minogue T."/>
            <person name="Wolcott M."/>
            <person name="Wasieloski L."/>
            <person name="Aguilar W."/>
            <person name="Moore D."/>
            <person name="Jaissle J."/>
            <person name="Tallon L."/>
            <person name="Sadzewicz L."/>
            <person name="Zhao X."/>
            <person name="Boylan J."/>
            <person name="Ott S."/>
            <person name="Bowen H."/>
            <person name="Vavikolanu K."/>
            <person name="Mehta A."/>
            <person name="Aluvathingal J."/>
            <person name="Nadendla S."/>
            <person name="Yan Y."/>
            <person name="Sichtig H."/>
        </authorList>
    </citation>
    <scope>NUCLEOTIDE SEQUENCE [LARGE SCALE GENOMIC DNA]</scope>
    <source>
        <strain evidence="2 3">FDAARGOS_949</strain>
    </source>
</reference>
<sequence length="185" mass="19860">MASALPGVLTIVAALLAASAGWFEVSMTDARSVGVYASRSIALHAAEAALDVCERRLAERVLFIAETAPVAVGMPSPTVRRTSMPMQPGRAGASSAEPLMWRQPGALDGPPAWRPFATWPGAAAPPACLIERWPIASHPRWRAYLITARGTGATHATTAWLQLQLAYDDTRRVARRWRRVAAPPS</sequence>
<feature type="region of interest" description="Disordered" evidence="1">
    <location>
        <begin position="76"/>
        <end position="95"/>
    </location>
</feature>
<name>A0AAP9Y5U5_BURGL</name>
<gene>
    <name evidence="2" type="ORF">I6H06_19665</name>
</gene>
<organism evidence="2 3">
    <name type="scientific">Burkholderia glumae</name>
    <name type="common">Pseudomonas glumae</name>
    <dbReference type="NCBI Taxonomy" id="337"/>
    <lineage>
        <taxon>Bacteria</taxon>
        <taxon>Pseudomonadati</taxon>
        <taxon>Pseudomonadota</taxon>
        <taxon>Betaproteobacteria</taxon>
        <taxon>Burkholderiales</taxon>
        <taxon>Burkholderiaceae</taxon>
        <taxon>Burkholderia</taxon>
    </lineage>
</organism>
<proteinExistence type="predicted"/>
<evidence type="ECO:0008006" key="4">
    <source>
        <dbReference type="Google" id="ProtNLM"/>
    </source>
</evidence>
<dbReference type="AlphaFoldDB" id="A0AAP9Y5U5"/>